<dbReference type="STRING" id="571298.SAMN04488026_103021"/>
<proteinExistence type="predicted"/>
<keyword evidence="2" id="KW-0732">Signal</keyword>
<protein>
    <submittedName>
        <fullName evidence="3">Uncharacterized protein</fullName>
    </submittedName>
</protein>
<name>A0A1G8YTX3_9RHOB</name>
<dbReference type="RefSeq" id="WP_139188413.1">
    <property type="nucleotide sequence ID" value="NZ_FNEK01000030.1"/>
</dbReference>
<feature type="chain" id="PRO_5011466857" evidence="2">
    <location>
        <begin position="22"/>
        <end position="109"/>
    </location>
</feature>
<feature type="signal peptide" evidence="2">
    <location>
        <begin position="1"/>
        <end position="21"/>
    </location>
</feature>
<accession>A0A1G8YTX3</accession>
<dbReference type="OrthoDB" id="8527335at2"/>
<evidence type="ECO:0000313" key="3">
    <source>
        <dbReference type="EMBL" id="SDK06312.1"/>
    </source>
</evidence>
<keyword evidence="4" id="KW-1185">Reference proteome</keyword>
<dbReference type="EMBL" id="FNEK01000030">
    <property type="protein sequence ID" value="SDK06312.1"/>
    <property type="molecule type" value="Genomic_DNA"/>
</dbReference>
<sequence length="109" mass="11699">MRRTRIVFGLLAAGTATLALASLHARITTAPERARMARSAALVRAVGLTDLALFTEARFTRNPALADLQTAFQDAPMSFEHFPSGTFAPRPAAGFGRGELRFGPEEAAR</sequence>
<gene>
    <name evidence="3" type="ORF">SAMN04488026_103021</name>
</gene>
<dbReference type="Proteomes" id="UP000199382">
    <property type="component" value="Unassembled WGS sequence"/>
</dbReference>
<organism evidence="3 4">
    <name type="scientific">Aliiruegeria lutimaris</name>
    <dbReference type="NCBI Taxonomy" id="571298"/>
    <lineage>
        <taxon>Bacteria</taxon>
        <taxon>Pseudomonadati</taxon>
        <taxon>Pseudomonadota</taxon>
        <taxon>Alphaproteobacteria</taxon>
        <taxon>Rhodobacterales</taxon>
        <taxon>Roseobacteraceae</taxon>
        <taxon>Aliiruegeria</taxon>
    </lineage>
</organism>
<dbReference type="AlphaFoldDB" id="A0A1G8YTX3"/>
<feature type="region of interest" description="Disordered" evidence="1">
    <location>
        <begin position="90"/>
        <end position="109"/>
    </location>
</feature>
<feature type="compositionally biased region" description="Basic and acidic residues" evidence="1">
    <location>
        <begin position="98"/>
        <end position="109"/>
    </location>
</feature>
<evidence type="ECO:0000313" key="4">
    <source>
        <dbReference type="Proteomes" id="UP000199382"/>
    </source>
</evidence>
<reference evidence="3 4" key="1">
    <citation type="submission" date="2016-10" db="EMBL/GenBank/DDBJ databases">
        <authorList>
            <person name="de Groot N.N."/>
        </authorList>
    </citation>
    <scope>NUCLEOTIDE SEQUENCE [LARGE SCALE GENOMIC DNA]</scope>
    <source>
        <strain evidence="3 4">DSM 25294</strain>
    </source>
</reference>
<evidence type="ECO:0000256" key="1">
    <source>
        <dbReference type="SAM" id="MobiDB-lite"/>
    </source>
</evidence>
<evidence type="ECO:0000256" key="2">
    <source>
        <dbReference type="SAM" id="SignalP"/>
    </source>
</evidence>